<keyword evidence="5" id="KW-1185">Reference proteome</keyword>
<dbReference type="Proteomes" id="UP000004691">
    <property type="component" value="Unassembled WGS sequence"/>
</dbReference>
<dbReference type="AlphaFoldDB" id="I0V814"/>
<reference evidence="4 5" key="1">
    <citation type="submission" date="2012-01" db="EMBL/GenBank/DDBJ databases">
        <title>Improved High-Quality Draft sequence of Saccharomonospora xinjiangensis XJ-54.</title>
        <authorList>
            <consortium name="US DOE Joint Genome Institute"/>
            <person name="Lucas S."/>
            <person name="Han J."/>
            <person name="Lapidus A."/>
            <person name="Cheng J.-F."/>
            <person name="Goodwin L."/>
            <person name="Pitluck S."/>
            <person name="Peters L."/>
            <person name="Mikhailova N."/>
            <person name="Teshima H."/>
            <person name="Detter J.C."/>
            <person name="Han C."/>
            <person name="Tapia R."/>
            <person name="Land M."/>
            <person name="Hauser L."/>
            <person name="Kyrpides N."/>
            <person name="Ivanova N."/>
            <person name="Pagani I."/>
            <person name="Brambilla E.-M."/>
            <person name="Klenk H.-P."/>
            <person name="Woyke T."/>
        </authorList>
    </citation>
    <scope>NUCLEOTIDE SEQUENCE [LARGE SCALE GENOMIC DNA]</scope>
    <source>
        <strain evidence="4 5">XJ-54</strain>
    </source>
</reference>
<feature type="repeat" description="ANK" evidence="3">
    <location>
        <begin position="36"/>
        <end position="69"/>
    </location>
</feature>
<evidence type="ECO:0000256" key="2">
    <source>
        <dbReference type="ARBA" id="ARBA00023043"/>
    </source>
</evidence>
<dbReference type="OrthoDB" id="3283992at2"/>
<gene>
    <name evidence="4" type="ORF">SacxiDRAFT_4077</name>
</gene>
<dbReference type="HOGENOM" id="CLU_839170_0_0_11"/>
<keyword evidence="1" id="KW-0677">Repeat</keyword>
<dbReference type="PROSITE" id="PS50088">
    <property type="entry name" value="ANK_REPEAT"/>
    <property type="match status" value="2"/>
</dbReference>
<proteinExistence type="predicted"/>
<dbReference type="InterPro" id="IPR002110">
    <property type="entry name" value="Ankyrin_rpt"/>
</dbReference>
<keyword evidence="2 3" id="KW-0040">ANK repeat</keyword>
<dbReference type="Pfam" id="PF12796">
    <property type="entry name" value="Ank_2"/>
    <property type="match status" value="1"/>
</dbReference>
<dbReference type="InterPro" id="IPR036770">
    <property type="entry name" value="Ankyrin_rpt-contain_sf"/>
</dbReference>
<sequence>MPERWQRAAASGWHDPATVRTLLAEGADPNAVLNPGAATPLHEAVFADAPAGTLESLIACGAEVDATDAEGVTPLWIAVRYGHRTAVTVLLRAGADPWSPVVSGRSAGRQALDGPLADLVRDLPGAPVIAEEERRSRERADALIGSYRWVWDWMVFLQDVTLVSGLTEDEAVRRLGADPALSRRVRSPYHDVLGDPGETTDFDGIIDITDIEEHADATGETGTAPPGSFPVYLGARDGGVCLLGQAAATETACRRLSEGTRLATVFVNEAKRICSVRCWEDGSELYRTDPVGLAPNDRPEEWLYRFGDGAHRSAYEARAFALLTHHTGVHIDEMWLSRGPMRGVEPHP</sequence>
<feature type="repeat" description="ANK" evidence="3">
    <location>
        <begin position="70"/>
        <end position="96"/>
    </location>
</feature>
<dbReference type="GO" id="GO:0010468">
    <property type="term" value="P:regulation of gene expression"/>
    <property type="evidence" value="ECO:0007669"/>
    <property type="project" value="TreeGrafter"/>
</dbReference>
<evidence type="ECO:0000256" key="1">
    <source>
        <dbReference type="ARBA" id="ARBA00022737"/>
    </source>
</evidence>
<evidence type="ECO:0000313" key="5">
    <source>
        <dbReference type="Proteomes" id="UP000004691"/>
    </source>
</evidence>
<dbReference type="PANTHER" id="PTHR24124:SF14">
    <property type="entry name" value="CHROMOSOME UNDETERMINED SCAFFOLD_25, WHOLE GENOME SHOTGUN SEQUENCE"/>
    <property type="match status" value="1"/>
</dbReference>
<organism evidence="4 5">
    <name type="scientific">Saccharomonospora xinjiangensis XJ-54</name>
    <dbReference type="NCBI Taxonomy" id="882086"/>
    <lineage>
        <taxon>Bacteria</taxon>
        <taxon>Bacillati</taxon>
        <taxon>Actinomycetota</taxon>
        <taxon>Actinomycetes</taxon>
        <taxon>Pseudonocardiales</taxon>
        <taxon>Pseudonocardiaceae</taxon>
        <taxon>Saccharomonospora</taxon>
    </lineage>
</organism>
<dbReference type="EMBL" id="JH636049">
    <property type="protein sequence ID" value="EID56267.1"/>
    <property type="molecule type" value="Genomic_DNA"/>
</dbReference>
<dbReference type="eggNOG" id="COG0666">
    <property type="taxonomic scope" value="Bacteria"/>
</dbReference>
<dbReference type="Gene3D" id="1.25.40.20">
    <property type="entry name" value="Ankyrin repeat-containing domain"/>
    <property type="match status" value="1"/>
</dbReference>
<protein>
    <submittedName>
        <fullName evidence="4">Ankyrin repeat-containing protein</fullName>
    </submittedName>
</protein>
<evidence type="ECO:0000313" key="4">
    <source>
        <dbReference type="EMBL" id="EID56267.1"/>
    </source>
</evidence>
<dbReference type="PROSITE" id="PS50297">
    <property type="entry name" value="ANK_REP_REGION"/>
    <property type="match status" value="1"/>
</dbReference>
<dbReference type="PANTHER" id="PTHR24124">
    <property type="entry name" value="ANKYRIN REPEAT FAMILY A"/>
    <property type="match status" value="1"/>
</dbReference>
<accession>I0V814</accession>
<name>I0V814_9PSEU</name>
<evidence type="ECO:0000256" key="3">
    <source>
        <dbReference type="PROSITE-ProRule" id="PRU00023"/>
    </source>
</evidence>
<dbReference type="STRING" id="882086.SacxiDRAFT_4077"/>
<dbReference type="RefSeq" id="WP_006240501.1">
    <property type="nucleotide sequence ID" value="NZ_JH636049.1"/>
</dbReference>
<dbReference type="SUPFAM" id="SSF48403">
    <property type="entry name" value="Ankyrin repeat"/>
    <property type="match status" value="1"/>
</dbReference>